<protein>
    <submittedName>
        <fullName evidence="1">Uncharacterized protein</fullName>
    </submittedName>
</protein>
<dbReference type="Proteomes" id="UP000499080">
    <property type="component" value="Unassembled WGS sequence"/>
</dbReference>
<proteinExistence type="predicted"/>
<keyword evidence="2" id="KW-1185">Reference proteome</keyword>
<gene>
    <name evidence="1" type="ORF">AVEN_218388_1</name>
</gene>
<dbReference type="AlphaFoldDB" id="A0A4Y2NFF6"/>
<accession>A0A4Y2NFF6</accession>
<evidence type="ECO:0000313" key="1">
    <source>
        <dbReference type="EMBL" id="GBN37389.1"/>
    </source>
</evidence>
<comment type="caution">
    <text evidence="1">The sequence shown here is derived from an EMBL/GenBank/DDBJ whole genome shotgun (WGS) entry which is preliminary data.</text>
</comment>
<evidence type="ECO:0000313" key="2">
    <source>
        <dbReference type="Proteomes" id="UP000499080"/>
    </source>
</evidence>
<sequence>MNCFETVQENYIDIDMELEPIKDAYALLLKFKFPVDLDEVEKAKSLPEVLDSLLKKARQVANELTDDQYKHLAILKDSLKLLKLM</sequence>
<reference evidence="1 2" key="1">
    <citation type="journal article" date="2019" name="Sci. Rep.">
        <title>Orb-weaving spider Araneus ventricosus genome elucidates the spidroin gene catalogue.</title>
        <authorList>
            <person name="Kono N."/>
            <person name="Nakamura H."/>
            <person name="Ohtoshi R."/>
            <person name="Moran D.A.P."/>
            <person name="Shinohara A."/>
            <person name="Yoshida Y."/>
            <person name="Fujiwara M."/>
            <person name="Mori M."/>
            <person name="Tomita M."/>
            <person name="Arakawa K."/>
        </authorList>
    </citation>
    <scope>NUCLEOTIDE SEQUENCE [LARGE SCALE GENOMIC DNA]</scope>
</reference>
<dbReference type="EMBL" id="BGPR01009010">
    <property type="protein sequence ID" value="GBN37389.1"/>
    <property type="molecule type" value="Genomic_DNA"/>
</dbReference>
<organism evidence="1 2">
    <name type="scientific">Araneus ventricosus</name>
    <name type="common">Orbweaver spider</name>
    <name type="synonym">Epeira ventricosa</name>
    <dbReference type="NCBI Taxonomy" id="182803"/>
    <lineage>
        <taxon>Eukaryota</taxon>
        <taxon>Metazoa</taxon>
        <taxon>Ecdysozoa</taxon>
        <taxon>Arthropoda</taxon>
        <taxon>Chelicerata</taxon>
        <taxon>Arachnida</taxon>
        <taxon>Araneae</taxon>
        <taxon>Araneomorphae</taxon>
        <taxon>Entelegynae</taxon>
        <taxon>Araneoidea</taxon>
        <taxon>Araneidae</taxon>
        <taxon>Araneus</taxon>
    </lineage>
</organism>
<name>A0A4Y2NFF6_ARAVE</name>